<gene>
    <name evidence="1" type="ORF">CU097_003003</name>
</gene>
<keyword evidence="2" id="KW-1185">Reference proteome</keyword>
<dbReference type="AlphaFoldDB" id="A0A367J959"/>
<dbReference type="OrthoDB" id="2290457at2759"/>
<dbReference type="EMBL" id="PJQL01001858">
    <property type="protein sequence ID" value="RCH86473.1"/>
    <property type="molecule type" value="Genomic_DNA"/>
</dbReference>
<proteinExistence type="predicted"/>
<name>A0A367J959_RHIAZ</name>
<dbReference type="Proteomes" id="UP000252139">
    <property type="component" value="Unassembled WGS sequence"/>
</dbReference>
<reference evidence="1 2" key="1">
    <citation type="journal article" date="2018" name="G3 (Bethesda)">
        <title>Phylogenetic and Phylogenomic Definition of Rhizopus Species.</title>
        <authorList>
            <person name="Gryganskyi A.P."/>
            <person name="Golan J."/>
            <person name="Dolatabadi S."/>
            <person name="Mondo S."/>
            <person name="Robb S."/>
            <person name="Idnurm A."/>
            <person name="Muszewska A."/>
            <person name="Steczkiewicz K."/>
            <person name="Masonjones S."/>
            <person name="Liao H.L."/>
            <person name="Gajdeczka M.T."/>
            <person name="Anike F."/>
            <person name="Vuek A."/>
            <person name="Anishchenko I.M."/>
            <person name="Voigt K."/>
            <person name="de Hoog G.S."/>
            <person name="Smith M.E."/>
            <person name="Heitman J."/>
            <person name="Vilgalys R."/>
            <person name="Stajich J.E."/>
        </authorList>
    </citation>
    <scope>NUCLEOTIDE SEQUENCE [LARGE SCALE GENOMIC DNA]</scope>
    <source>
        <strain evidence="1 2">CBS 357.93</strain>
    </source>
</reference>
<feature type="non-terminal residue" evidence="1">
    <location>
        <position position="80"/>
    </location>
</feature>
<protein>
    <submittedName>
        <fullName evidence="1">Uncharacterized protein</fullName>
    </submittedName>
</protein>
<evidence type="ECO:0000313" key="2">
    <source>
        <dbReference type="Proteomes" id="UP000252139"/>
    </source>
</evidence>
<comment type="caution">
    <text evidence="1">The sequence shown here is derived from an EMBL/GenBank/DDBJ whole genome shotgun (WGS) entry which is preliminary data.</text>
</comment>
<organism evidence="1 2">
    <name type="scientific">Rhizopus azygosporus</name>
    <name type="common">Rhizopus microsporus var. azygosporus</name>
    <dbReference type="NCBI Taxonomy" id="86630"/>
    <lineage>
        <taxon>Eukaryota</taxon>
        <taxon>Fungi</taxon>
        <taxon>Fungi incertae sedis</taxon>
        <taxon>Mucoromycota</taxon>
        <taxon>Mucoromycotina</taxon>
        <taxon>Mucoromycetes</taxon>
        <taxon>Mucorales</taxon>
        <taxon>Mucorineae</taxon>
        <taxon>Rhizopodaceae</taxon>
        <taxon>Rhizopus</taxon>
    </lineage>
</organism>
<accession>A0A367J959</accession>
<evidence type="ECO:0000313" key="1">
    <source>
        <dbReference type="EMBL" id="RCH86473.1"/>
    </source>
</evidence>
<sequence length="80" mass="9096">MYKPSNDSAWSYGTEGFIQAKPDLISDYIKLAKEMKLILHKLVHVGMNSPRTFGILVEGATIEVYAMDIQYNGVYRLLKL</sequence>